<keyword evidence="2" id="KW-1185">Reference proteome</keyword>
<evidence type="ECO:0000313" key="1">
    <source>
        <dbReference type="EMBL" id="KAJ7557970.1"/>
    </source>
</evidence>
<protein>
    <submittedName>
        <fullName evidence="1">Uncharacterized protein</fullName>
    </submittedName>
</protein>
<dbReference type="Proteomes" id="UP001162992">
    <property type="component" value="Chromosome 4"/>
</dbReference>
<sequence length="416" mass="45180">MDNYSSRAAAYIFFCSVFLAINCAPSLAQSCARSLTFNRNQKSFGTCRDLGSLGASLAWSLFPENNTLEVAFSASAPSASGWVGWGINLGPAPVMNGSDVLVAFSASNGSNLLQYKLTETTLSGTLPSCSPVDLTVLDRAVEISGSFMKIFAVLQLQPNQTVLNHVWNRGPGITAFKPQPHSPTDQGILKVDMASGTVATVQAPYQRLKNRHGIINVVGWGILLPLGVIAARYLRPFEVADPAWFYIHVFCQSSGYIIGVAGWATGLRLGSYSKGVVYHTHRNIGISVFSFATLQVLSLLMRPQKDHKVRTYWNVFHHTLGYTTIILAIVNIFEGLHILQPKSSWRNAYLGILIALGAVSLILEVITWVAYFHRSKKSSDPVKAAGQSTVTNGFHNGSRNGNYNGNAHSSSKRLSP</sequence>
<organism evidence="1 2">
    <name type="scientific">Diphasiastrum complanatum</name>
    <name type="common">Issler's clubmoss</name>
    <name type="synonym">Lycopodium complanatum</name>
    <dbReference type="NCBI Taxonomy" id="34168"/>
    <lineage>
        <taxon>Eukaryota</taxon>
        <taxon>Viridiplantae</taxon>
        <taxon>Streptophyta</taxon>
        <taxon>Embryophyta</taxon>
        <taxon>Tracheophyta</taxon>
        <taxon>Lycopodiopsida</taxon>
        <taxon>Lycopodiales</taxon>
        <taxon>Lycopodiaceae</taxon>
        <taxon>Lycopodioideae</taxon>
        <taxon>Diphasiastrum</taxon>
    </lineage>
</organism>
<name>A0ACC2DUL8_DIPCM</name>
<evidence type="ECO:0000313" key="2">
    <source>
        <dbReference type="Proteomes" id="UP001162992"/>
    </source>
</evidence>
<dbReference type="EMBL" id="CM055095">
    <property type="protein sequence ID" value="KAJ7557970.1"/>
    <property type="molecule type" value="Genomic_DNA"/>
</dbReference>
<proteinExistence type="predicted"/>
<gene>
    <name evidence="1" type="ORF">O6H91_04G019000</name>
</gene>
<comment type="caution">
    <text evidence="1">The sequence shown here is derived from an EMBL/GenBank/DDBJ whole genome shotgun (WGS) entry which is preliminary data.</text>
</comment>
<reference evidence="2" key="1">
    <citation type="journal article" date="2024" name="Proc. Natl. Acad. Sci. U.S.A.">
        <title>Extraordinary preservation of gene collinearity over three hundred million years revealed in homosporous lycophytes.</title>
        <authorList>
            <person name="Li C."/>
            <person name="Wickell D."/>
            <person name="Kuo L.Y."/>
            <person name="Chen X."/>
            <person name="Nie B."/>
            <person name="Liao X."/>
            <person name="Peng D."/>
            <person name="Ji J."/>
            <person name="Jenkins J."/>
            <person name="Williams M."/>
            <person name="Shu S."/>
            <person name="Plott C."/>
            <person name="Barry K."/>
            <person name="Rajasekar S."/>
            <person name="Grimwood J."/>
            <person name="Han X."/>
            <person name="Sun S."/>
            <person name="Hou Z."/>
            <person name="He W."/>
            <person name="Dai G."/>
            <person name="Sun C."/>
            <person name="Schmutz J."/>
            <person name="Leebens-Mack J.H."/>
            <person name="Li F.W."/>
            <person name="Wang L."/>
        </authorList>
    </citation>
    <scope>NUCLEOTIDE SEQUENCE [LARGE SCALE GENOMIC DNA]</scope>
    <source>
        <strain evidence="2">cv. PW_Plant_1</strain>
    </source>
</reference>
<accession>A0ACC2DUL8</accession>